<protein>
    <recommendedName>
        <fullName evidence="4">Vitamin B12-dependent ribonucleotide reductase</fullName>
        <ecNumber evidence="3">1.17.4.1</ecNumber>
    </recommendedName>
    <alternativeName>
        <fullName evidence="11">Ribonucleoside-diphosphate reductase NrdJ</fullName>
    </alternativeName>
</protein>
<keyword evidence="6" id="KW-0237">DNA synthesis</keyword>
<comment type="cofactor">
    <cofactor evidence="1">
        <name>adenosylcob(III)alamin</name>
        <dbReference type="ChEBI" id="CHEBI:18408"/>
    </cofactor>
</comment>
<evidence type="ECO:0000256" key="1">
    <source>
        <dbReference type="ARBA" id="ARBA00001922"/>
    </source>
</evidence>
<keyword evidence="9" id="KW-0170">Cobalt</keyword>
<keyword evidence="5" id="KW-0846">Cobalamin</keyword>
<proteinExistence type="inferred from homology"/>
<evidence type="ECO:0000256" key="8">
    <source>
        <dbReference type="ARBA" id="ARBA00023002"/>
    </source>
</evidence>
<dbReference type="Pfam" id="PF02867">
    <property type="entry name" value="Ribonuc_red_lgC"/>
    <property type="match status" value="1"/>
</dbReference>
<name>A0ABT5IGF9_9CAUL</name>
<dbReference type="Proteomes" id="UP001216595">
    <property type="component" value="Unassembled WGS sequence"/>
</dbReference>
<evidence type="ECO:0000256" key="2">
    <source>
        <dbReference type="ARBA" id="ARBA00007405"/>
    </source>
</evidence>
<comment type="similarity">
    <text evidence="2">Belongs to the ribonucleoside diphosphate reductase class-2 family.</text>
</comment>
<evidence type="ECO:0000259" key="15">
    <source>
        <dbReference type="Pfam" id="PF12637"/>
    </source>
</evidence>
<evidence type="ECO:0000256" key="4">
    <source>
        <dbReference type="ARBA" id="ARBA00014409"/>
    </source>
</evidence>
<dbReference type="InterPro" id="IPR024434">
    <property type="entry name" value="TSCPD_dom"/>
</dbReference>
<keyword evidence="17" id="KW-1185">Reference proteome</keyword>
<evidence type="ECO:0000256" key="10">
    <source>
        <dbReference type="ARBA" id="ARBA00025437"/>
    </source>
</evidence>
<dbReference type="PANTHER" id="PTHR43371">
    <property type="entry name" value="VITAMIN B12-DEPENDENT RIBONUCLEOTIDE REDUCTASE"/>
    <property type="match status" value="1"/>
</dbReference>
<evidence type="ECO:0000256" key="12">
    <source>
        <dbReference type="ARBA" id="ARBA00047754"/>
    </source>
</evidence>
<keyword evidence="8" id="KW-0560">Oxidoreductase</keyword>
<feature type="domain" description="TSCPD" evidence="15">
    <location>
        <begin position="737"/>
        <end position="842"/>
    </location>
</feature>
<comment type="function">
    <text evidence="10">Catalyzes the reduction of ribonucleotides to deoxyribonucleotides. May function to provide a pool of deoxyribonucleotide precursors for DNA repair during oxygen limitation and/or for immediate growth after restoration of oxygen.</text>
</comment>
<gene>
    <name evidence="16" type="ORF">PQU94_13355</name>
</gene>
<feature type="region of interest" description="Disordered" evidence="13">
    <location>
        <begin position="902"/>
        <end position="922"/>
    </location>
</feature>
<dbReference type="InterPro" id="IPR000788">
    <property type="entry name" value="RNR_lg_C"/>
</dbReference>
<dbReference type="SUPFAM" id="SSF51998">
    <property type="entry name" value="PFL-like glycyl radical enzymes"/>
    <property type="match status" value="1"/>
</dbReference>
<feature type="domain" description="Ribonucleotide reductase large subunit C-terminal" evidence="14">
    <location>
        <begin position="310"/>
        <end position="493"/>
    </location>
</feature>
<evidence type="ECO:0000256" key="6">
    <source>
        <dbReference type="ARBA" id="ARBA00022634"/>
    </source>
</evidence>
<dbReference type="EMBL" id="JAQQKW010000008">
    <property type="protein sequence ID" value="MDC7695266.1"/>
    <property type="molecule type" value="Genomic_DNA"/>
</dbReference>
<dbReference type="EC" id="1.17.4.1" evidence="3"/>
<keyword evidence="7" id="KW-0547">Nucleotide-binding</keyword>
<evidence type="ECO:0000256" key="7">
    <source>
        <dbReference type="ARBA" id="ARBA00022741"/>
    </source>
</evidence>
<evidence type="ECO:0000256" key="3">
    <source>
        <dbReference type="ARBA" id="ARBA00012274"/>
    </source>
</evidence>
<evidence type="ECO:0000256" key="11">
    <source>
        <dbReference type="ARBA" id="ARBA00033050"/>
    </source>
</evidence>
<organism evidence="16 17">
    <name type="scientific">Asticcacaulis currens</name>
    <dbReference type="NCBI Taxonomy" id="2984210"/>
    <lineage>
        <taxon>Bacteria</taxon>
        <taxon>Pseudomonadati</taxon>
        <taxon>Pseudomonadota</taxon>
        <taxon>Alphaproteobacteria</taxon>
        <taxon>Caulobacterales</taxon>
        <taxon>Caulobacteraceae</taxon>
        <taxon>Asticcacaulis</taxon>
    </lineage>
</organism>
<dbReference type="RefSeq" id="WP_272741947.1">
    <property type="nucleotide sequence ID" value="NZ_JAQQKW010000008.1"/>
</dbReference>
<sequence>MAKITSGDSVLPDLSFAARAEQAQPVLEWREIERGPDSFSVLCPRDWTTAQSEAWHDWVEALPRDLPEGAFPPVAEGLDGAFDLYAHRLAAWGRVYGIVREDEAQAFAAELAATLRLGLAAPGTGLRTGHRVPLLDGTKSAQTETRYADIEDHACVRELRDLLVGARSEAVARATRDQLHAALSGITAAIARAEGEQRASLHHNPALARAALKARRLGASDALIQSVIQSTDGLTGDSALPDWSLQNVEADRPAPAVIVTARRDLIAAGDPSARLAAQAALESGRLWVAFDPDAAEALDDALIAPRAALNAYGFLKPTGFDVEGFAACAALWTVALDIESHLTFAATPEAALRLAQHRPIALTVAGLSETLMALGLSAQTEAGQDFAAALMAVLDAESVHASAVLSRHLTPYAGFAAERDDRVSALSQKLYRLSGLKSADLKAHALTRLQAALKLAKPTGLRHVQTTTLFDDPELSLRLGVTLGDAPLTALTVAMEGADGVFVRGLHPAVWQGLSGDERDAVRTHLLGHRTLDGAPHIHAQTLKAKGLSDFEIAALEAALITAHSLDEVVSPAVLNTDFIKDIWGISDEDLHAPGFSLLRLMGFTANEIAEAQAFIFGHDTPEGLPDALRQRLSPPGLKARLALRHKLESFASAQAASALVLEWDKGVPDALKVLAQAADSGLRAIGLKRQPAPPSLTLDIPEFEEARRPAPEPVREAPAQTVIEKIIERDRERQKLPDRRKGYIQKASVGGHKVYLHTGEYEDGSVGEIFIDMHKEGAAFRSLMNNFAIAVSIGLQYGVPLDEFVDAFVFTRFEPAGPVSGNDSIRSATSILDYIFRELAISYLNREDLSNADPDELNADGLGQGHGLSKLADDGNEGIAASHLISKGFMRGQPDNLVVVPFGRKTPKSDDQSLPPEAQGE</sequence>
<reference evidence="16 17" key="1">
    <citation type="submission" date="2023-01" db="EMBL/GenBank/DDBJ databases">
        <title>Novel species of the genus Asticcacaulis isolated from rivers.</title>
        <authorList>
            <person name="Lu H."/>
        </authorList>
    </citation>
    <scope>NUCLEOTIDE SEQUENCE [LARGE SCALE GENOMIC DNA]</scope>
    <source>
        <strain evidence="16 17">DXS10W</strain>
    </source>
</reference>
<evidence type="ECO:0000256" key="5">
    <source>
        <dbReference type="ARBA" id="ARBA00022628"/>
    </source>
</evidence>
<dbReference type="Gene3D" id="3.20.70.20">
    <property type="match status" value="1"/>
</dbReference>
<evidence type="ECO:0000256" key="9">
    <source>
        <dbReference type="ARBA" id="ARBA00023285"/>
    </source>
</evidence>
<dbReference type="PANTHER" id="PTHR43371:SF1">
    <property type="entry name" value="RIBONUCLEOSIDE-DIPHOSPHATE REDUCTASE"/>
    <property type="match status" value="1"/>
</dbReference>
<evidence type="ECO:0000259" key="14">
    <source>
        <dbReference type="Pfam" id="PF02867"/>
    </source>
</evidence>
<dbReference type="Pfam" id="PF12637">
    <property type="entry name" value="TSCPD"/>
    <property type="match status" value="1"/>
</dbReference>
<dbReference type="InterPro" id="IPR050862">
    <property type="entry name" value="RdRp_reductase_class-2"/>
</dbReference>
<evidence type="ECO:0000313" key="17">
    <source>
        <dbReference type="Proteomes" id="UP001216595"/>
    </source>
</evidence>
<comment type="caution">
    <text evidence="16">The sequence shown here is derived from an EMBL/GenBank/DDBJ whole genome shotgun (WGS) entry which is preliminary data.</text>
</comment>
<evidence type="ECO:0000313" key="16">
    <source>
        <dbReference type="EMBL" id="MDC7695266.1"/>
    </source>
</evidence>
<comment type="catalytic activity">
    <reaction evidence="12">
        <text>a 2'-deoxyribonucleoside 5'-diphosphate + [thioredoxin]-disulfide + H2O = a ribonucleoside 5'-diphosphate + [thioredoxin]-dithiol</text>
        <dbReference type="Rhea" id="RHEA:23252"/>
        <dbReference type="Rhea" id="RHEA-COMP:10698"/>
        <dbReference type="Rhea" id="RHEA-COMP:10700"/>
        <dbReference type="ChEBI" id="CHEBI:15377"/>
        <dbReference type="ChEBI" id="CHEBI:29950"/>
        <dbReference type="ChEBI" id="CHEBI:50058"/>
        <dbReference type="ChEBI" id="CHEBI:57930"/>
        <dbReference type="ChEBI" id="CHEBI:73316"/>
        <dbReference type="EC" id="1.17.4.1"/>
    </reaction>
</comment>
<accession>A0ABT5IGF9</accession>
<evidence type="ECO:0000256" key="13">
    <source>
        <dbReference type="SAM" id="MobiDB-lite"/>
    </source>
</evidence>